<evidence type="ECO:0000313" key="2">
    <source>
        <dbReference type="Proteomes" id="UP000556436"/>
    </source>
</evidence>
<dbReference type="Gene3D" id="1.10.620.20">
    <property type="entry name" value="Ribonucleotide Reductase, subunit A"/>
    <property type="match status" value="1"/>
</dbReference>
<dbReference type="Pfam" id="PF11583">
    <property type="entry name" value="AurF"/>
    <property type="match status" value="1"/>
</dbReference>
<protein>
    <recommendedName>
        <fullName evidence="3">p-aminobenzoate N-oxygenase AurF</fullName>
    </recommendedName>
</protein>
<dbReference type="AlphaFoldDB" id="A0A7W7L8H3"/>
<evidence type="ECO:0000313" key="1">
    <source>
        <dbReference type="EMBL" id="MBB4885419.1"/>
    </source>
</evidence>
<dbReference type="RefSeq" id="WP_184731900.1">
    <property type="nucleotide sequence ID" value="NZ_BMRW01000011.1"/>
</dbReference>
<accession>A0A7W7L8H3</accession>
<dbReference type="Proteomes" id="UP000556436">
    <property type="component" value="Unassembled WGS sequence"/>
</dbReference>
<organism evidence="1 2">
    <name type="scientific">Streptomyces netropsis</name>
    <name type="common">Streptoverticillium netropsis</name>
    <dbReference type="NCBI Taxonomy" id="55404"/>
    <lineage>
        <taxon>Bacteria</taxon>
        <taxon>Bacillati</taxon>
        <taxon>Actinomycetota</taxon>
        <taxon>Actinomycetes</taxon>
        <taxon>Kitasatosporales</taxon>
        <taxon>Streptomycetaceae</taxon>
        <taxon>Streptomyces</taxon>
    </lineage>
</organism>
<gene>
    <name evidence="1" type="ORF">FHS38_001447</name>
</gene>
<dbReference type="InterPro" id="IPR054674">
    <property type="entry name" value="Diiron_AurF"/>
</dbReference>
<dbReference type="NCBIfam" id="NF045603">
    <property type="entry name" value="diiron_AurF"/>
    <property type="match status" value="1"/>
</dbReference>
<keyword evidence="2" id="KW-1185">Reference proteome</keyword>
<evidence type="ECO:0008006" key="3">
    <source>
        <dbReference type="Google" id="ProtNLM"/>
    </source>
</evidence>
<comment type="caution">
    <text evidence="1">The sequence shown here is derived from an EMBL/GenBank/DDBJ whole genome shotgun (WGS) entry which is preliminary data.</text>
</comment>
<proteinExistence type="predicted"/>
<dbReference type="GO" id="GO:0016491">
    <property type="term" value="F:oxidoreductase activity"/>
    <property type="evidence" value="ECO:0007669"/>
    <property type="project" value="InterPro"/>
</dbReference>
<dbReference type="InterPro" id="IPR025859">
    <property type="entry name" value="AurF/CmlI"/>
</dbReference>
<name>A0A7W7L8H3_STRNE</name>
<reference evidence="1 2" key="1">
    <citation type="submission" date="2020-08" db="EMBL/GenBank/DDBJ databases">
        <title>Genomic Encyclopedia of Type Strains, Phase III (KMG-III): the genomes of soil and plant-associated and newly described type strains.</title>
        <authorList>
            <person name="Whitman W."/>
        </authorList>
    </citation>
    <scope>NUCLEOTIDE SEQUENCE [LARGE SCALE GENOMIC DNA]</scope>
    <source>
        <strain evidence="1 2">CECT 3265</strain>
    </source>
</reference>
<dbReference type="InterPro" id="IPR012348">
    <property type="entry name" value="RNR-like"/>
</dbReference>
<sequence>MRDEEPGSVTTWAARGWAEEDGIGSATLRGLVRAWPRRAAVTNKAEVLDEPAPYDPVVPDYPLAIVPFAEHPRFLAAEPEQRQRVLTGLWIGYNERVIATEQLVAEPAFDVVMHGVFPGSDAPLIRKSVQQSLVDESFHTYMHMLAIDRTRELRRVRERPAQLELVTYRRLRETLAEMPEKWERDIAVLVWGAVAETCINALLALLARDVSIQPMHSLITTLHLRDETAHGSIVIEVVRELYARMNAEQRRTLVRCLPLALEAFAEQDLATLRLELTAAGIHGADEIVGDLRATTGGKRLVRDFSGARRMVEQLELADAVDFDFPERPEWSPGAGTPR</sequence>
<dbReference type="EMBL" id="JACHJG010000002">
    <property type="protein sequence ID" value="MBB4885419.1"/>
    <property type="molecule type" value="Genomic_DNA"/>
</dbReference>